<dbReference type="PROSITE" id="PS00139">
    <property type="entry name" value="THIOL_PROTEASE_CYS"/>
    <property type="match status" value="1"/>
</dbReference>
<dbReference type="AlphaFoldDB" id="A0A0K1PSJ9"/>
<evidence type="ECO:0000313" key="2">
    <source>
        <dbReference type="Proteomes" id="UP000064967"/>
    </source>
</evidence>
<name>A0A0K1PSJ9_9BACT</name>
<dbReference type="KEGG" id="llu:AKJ09_03005"/>
<keyword evidence="2" id="KW-1185">Reference proteome</keyword>
<gene>
    <name evidence="1" type="ORF">AKJ09_03005</name>
</gene>
<dbReference type="EMBL" id="CP012333">
    <property type="protein sequence ID" value="AKU96341.1"/>
    <property type="molecule type" value="Genomic_DNA"/>
</dbReference>
<organism evidence="1 2">
    <name type="scientific">Labilithrix luteola</name>
    <dbReference type="NCBI Taxonomy" id="1391654"/>
    <lineage>
        <taxon>Bacteria</taxon>
        <taxon>Pseudomonadati</taxon>
        <taxon>Myxococcota</taxon>
        <taxon>Polyangia</taxon>
        <taxon>Polyangiales</taxon>
        <taxon>Labilitrichaceae</taxon>
        <taxon>Labilithrix</taxon>
    </lineage>
</organism>
<reference evidence="1 2" key="1">
    <citation type="submission" date="2015-08" db="EMBL/GenBank/DDBJ databases">
        <authorList>
            <person name="Babu N.S."/>
            <person name="Beckwith C.J."/>
            <person name="Beseler K.G."/>
            <person name="Brison A."/>
            <person name="Carone J.V."/>
            <person name="Caskin T.P."/>
            <person name="Diamond M."/>
            <person name="Durham M.E."/>
            <person name="Foxe J.M."/>
            <person name="Go M."/>
            <person name="Henderson B.A."/>
            <person name="Jones I.B."/>
            <person name="McGettigan J.A."/>
            <person name="Micheletti S.J."/>
            <person name="Nasrallah M.E."/>
            <person name="Ortiz D."/>
            <person name="Piller C.R."/>
            <person name="Privatt S.R."/>
            <person name="Schneider S.L."/>
            <person name="Sharp S."/>
            <person name="Smith T.C."/>
            <person name="Stanton J.D."/>
            <person name="Ullery H.E."/>
            <person name="Wilson R.J."/>
            <person name="Serrano M.G."/>
            <person name="Buck G."/>
            <person name="Lee V."/>
            <person name="Wang Y."/>
            <person name="Carvalho R."/>
            <person name="Voegtly L."/>
            <person name="Shi R."/>
            <person name="Duckworth R."/>
            <person name="Johnson A."/>
            <person name="Loviza R."/>
            <person name="Walstead R."/>
            <person name="Shah Z."/>
            <person name="Kiflezghi M."/>
            <person name="Wade K."/>
            <person name="Ball S.L."/>
            <person name="Bradley K.W."/>
            <person name="Asai D.J."/>
            <person name="Bowman C.A."/>
            <person name="Russell D.A."/>
            <person name="Pope W.H."/>
            <person name="Jacobs-Sera D."/>
            <person name="Hendrix R.W."/>
            <person name="Hatfull G.F."/>
        </authorList>
    </citation>
    <scope>NUCLEOTIDE SEQUENCE [LARGE SCALE GENOMIC DNA]</scope>
    <source>
        <strain evidence="1 2">DSM 27648</strain>
    </source>
</reference>
<proteinExistence type="predicted"/>
<accession>A0A0K1PSJ9</accession>
<dbReference type="InterPro" id="IPR000169">
    <property type="entry name" value="Pept_cys_AS"/>
</dbReference>
<dbReference type="Proteomes" id="UP000064967">
    <property type="component" value="Chromosome"/>
</dbReference>
<dbReference type="RefSeq" id="WP_146647646.1">
    <property type="nucleotide sequence ID" value="NZ_CP012333.1"/>
</dbReference>
<evidence type="ECO:0000313" key="1">
    <source>
        <dbReference type="EMBL" id="AKU96341.1"/>
    </source>
</evidence>
<sequence>MRRTAAAVRHARIPRTRLSEGWVALSCATIPAALPCIDRASDETVGTSDEEVTAVPETPVRAQKDPGECWHFATTR</sequence>
<protein>
    <submittedName>
        <fullName evidence="1">Uncharacterized protein</fullName>
    </submittedName>
</protein>